<evidence type="ECO:0000256" key="4">
    <source>
        <dbReference type="ARBA" id="ARBA00023136"/>
    </source>
</evidence>
<evidence type="ECO:0000256" key="3">
    <source>
        <dbReference type="ARBA" id="ARBA00022989"/>
    </source>
</evidence>
<protein>
    <recommendedName>
        <fullName evidence="7">LicD/FKTN/FKRP nucleotidyltransferase domain-containing protein</fullName>
    </recommendedName>
</protein>
<feature type="compositionally biased region" description="Basic residues" evidence="5">
    <location>
        <begin position="816"/>
        <end position="825"/>
    </location>
</feature>
<evidence type="ECO:0000313" key="9">
    <source>
        <dbReference type="Proteomes" id="UP000694255"/>
    </source>
</evidence>
<accession>A0A8J5QFU7</accession>
<evidence type="ECO:0000256" key="6">
    <source>
        <dbReference type="SAM" id="Phobius"/>
    </source>
</evidence>
<keyword evidence="9" id="KW-1185">Reference proteome</keyword>
<feature type="domain" description="LicD/FKTN/FKRP nucleotidyltransferase" evidence="7">
    <location>
        <begin position="504"/>
        <end position="622"/>
    </location>
</feature>
<feature type="region of interest" description="Disordered" evidence="5">
    <location>
        <begin position="816"/>
        <end position="894"/>
    </location>
</feature>
<feature type="compositionally biased region" description="Basic and acidic residues" evidence="5">
    <location>
        <begin position="829"/>
        <end position="843"/>
    </location>
</feature>
<feature type="transmembrane region" description="Helical" evidence="6">
    <location>
        <begin position="23"/>
        <end position="42"/>
    </location>
</feature>
<evidence type="ECO:0000256" key="2">
    <source>
        <dbReference type="ARBA" id="ARBA00022692"/>
    </source>
</evidence>
<name>A0A8J5QFU7_9ASCO</name>
<evidence type="ECO:0000256" key="5">
    <source>
        <dbReference type="SAM" id="MobiDB-lite"/>
    </source>
</evidence>
<feature type="compositionally biased region" description="Low complexity" evidence="5">
    <location>
        <begin position="845"/>
        <end position="887"/>
    </location>
</feature>
<dbReference type="GO" id="GO:0016020">
    <property type="term" value="C:membrane"/>
    <property type="evidence" value="ECO:0007669"/>
    <property type="project" value="UniProtKB-SubCell"/>
</dbReference>
<evidence type="ECO:0000259" key="7">
    <source>
        <dbReference type="Pfam" id="PF04991"/>
    </source>
</evidence>
<dbReference type="GeneID" id="73472449"/>
<comment type="caution">
    <text evidence="8">The sequence shown here is derived from an EMBL/GenBank/DDBJ whole genome shotgun (WGS) entry which is preliminary data.</text>
</comment>
<proteinExistence type="predicted"/>
<keyword evidence="4 6" id="KW-0472">Membrane</keyword>
<comment type="subcellular location">
    <subcellularLocation>
        <location evidence="1">Membrane</location>
        <topology evidence="1">Single-pass membrane protein</topology>
    </subcellularLocation>
</comment>
<dbReference type="RefSeq" id="XP_049261065.1">
    <property type="nucleotide sequence ID" value="XM_049409738.1"/>
</dbReference>
<dbReference type="PANTHER" id="PTHR15407">
    <property type="entry name" value="FUKUTIN-RELATED"/>
    <property type="match status" value="1"/>
</dbReference>
<evidence type="ECO:0000313" key="8">
    <source>
        <dbReference type="EMBL" id="KAG7660832.1"/>
    </source>
</evidence>
<dbReference type="PANTHER" id="PTHR15407:SF28">
    <property type="entry name" value="RIBITOL-5-PHOSPHATE TRANSFERASE FKTN"/>
    <property type="match status" value="1"/>
</dbReference>
<dbReference type="Proteomes" id="UP000694255">
    <property type="component" value="Unassembled WGS sequence"/>
</dbReference>
<dbReference type="EMBL" id="JAGSYN010000273">
    <property type="protein sequence ID" value="KAG7660832.1"/>
    <property type="molecule type" value="Genomic_DNA"/>
</dbReference>
<reference evidence="8 9" key="1">
    <citation type="journal article" date="2021" name="DNA Res.">
        <title>Genome analysis of Candida subhashii reveals its hybrid nature and dual mitochondrial genome conformations.</title>
        <authorList>
            <person name="Mixao V."/>
            <person name="Hegedusova E."/>
            <person name="Saus E."/>
            <person name="Pryszcz L.P."/>
            <person name="Cillingova A."/>
            <person name="Nosek J."/>
            <person name="Gabaldon T."/>
        </authorList>
    </citation>
    <scope>NUCLEOTIDE SEQUENCE [LARGE SCALE GENOMIC DNA]</scope>
    <source>
        <strain evidence="8 9">CBS 10753</strain>
    </source>
</reference>
<dbReference type="OrthoDB" id="444255at2759"/>
<dbReference type="InterPro" id="IPR009644">
    <property type="entry name" value="FKTN/MNN4/W02B3.4-1"/>
</dbReference>
<keyword evidence="3 6" id="KW-1133">Transmembrane helix</keyword>
<dbReference type="Pfam" id="PF04991">
    <property type="entry name" value="LicD"/>
    <property type="match status" value="1"/>
</dbReference>
<dbReference type="GO" id="GO:0009100">
    <property type="term" value="P:glycoprotein metabolic process"/>
    <property type="evidence" value="ECO:0007669"/>
    <property type="project" value="UniProtKB-ARBA"/>
</dbReference>
<dbReference type="AlphaFoldDB" id="A0A8J5QFU7"/>
<gene>
    <name evidence="8" type="ORF">J8A68_005649</name>
</gene>
<organism evidence="8 9">
    <name type="scientific">[Candida] subhashii</name>
    <dbReference type="NCBI Taxonomy" id="561895"/>
    <lineage>
        <taxon>Eukaryota</taxon>
        <taxon>Fungi</taxon>
        <taxon>Dikarya</taxon>
        <taxon>Ascomycota</taxon>
        <taxon>Saccharomycotina</taxon>
        <taxon>Pichiomycetes</taxon>
        <taxon>Debaryomycetaceae</taxon>
        <taxon>Spathaspora</taxon>
    </lineage>
</organism>
<dbReference type="InterPro" id="IPR007074">
    <property type="entry name" value="LicD/FKTN/FKRP_NTP_transf"/>
</dbReference>
<sequence>MEYSRRTPSPFTSALKSRQVHRLIKFSIVTFLVLNIIYFTFIPKQNYSSSNRHHLQTISPDAAVIAEENNAIVQHPQQGGRGGSNGGSFHNPSSTFEALVQNKFEKIKQDPDRYHMANTDLTEVEIPFNYKPFSKKYEDENSWAKKDILFYDPRFTLSMYLNELKLRNLVKKGKDGPLILPFNWVDWMDLTILNKDLSYPLVGRTNCNDIRQVTNNDPDPSYFCMDNHEFPMEKIEKLGYTRSQLPGFIIHDHSTHDDRPLNDYRILEARSYAMTHLRKPLKVVILNGDQGTFEFEVDQGSNQRLAGSDIVDNFIKSNKLTETELTHSKLNHLQVWQDLKTNVPSQVLTPDDPGYRMYSKIHHLDSTHDHQFHQDSRISRELPLTQQMFSHPPSIESQIAELDEKRAQNGGKLSHKEQIYYESLVDCLQYPDESPSDEFRYFRMAIIRMDDERNVGQEWGWHYDWRFFNGALEYAREGWNQQELTHRTNIILDRLLRSWNRFAEQKGIISWIMHGPLLSWYWDGLMFPFDNDIDIQMPVMELVRLAKEYNQTLIVEDPSEGYGKYLIDVNPYMHHRGISKESNHIDARVVDVDSGIYIDITALSKSKANLPEEYYENGLVDLMKNDEDDQVEIYNDRRKHFYKFEQLSPLRYSMLQGVPVFIPSTITHRLIFEYSEGLDSYEYNGWYFIKKLNLWIKQDHLVMIFNTYQIKNQDGNVDRDKLLAKVSRITDDEVLKLLDIDDILVEYYLTKELTDFHAQEMKYLFDAIGRDNLKLGKDPRLTKEYNDLTKGLKMRKPLRKALYDYENIERLKYHNWKPKQSKQKQKQSQPREDDVKLEIDNKTGEQPVGQPQQQQEEQPQQQEEQPPQQQEEQPQQLEEQPQQQQEEQPVKAQG</sequence>
<keyword evidence="2 6" id="KW-0812">Transmembrane</keyword>
<evidence type="ECO:0000256" key="1">
    <source>
        <dbReference type="ARBA" id="ARBA00004167"/>
    </source>
</evidence>